<evidence type="ECO:0000313" key="5">
    <source>
        <dbReference type="Proteomes" id="UP000265020"/>
    </source>
</evidence>
<dbReference type="InterPro" id="IPR018378">
    <property type="entry name" value="C-type_lectin_CS"/>
</dbReference>
<dbReference type="PANTHER" id="PTHR45784:SF3">
    <property type="entry name" value="C-TYPE LECTIN DOMAIN FAMILY 4 MEMBER K-LIKE-RELATED"/>
    <property type="match status" value="1"/>
</dbReference>
<dbReference type="SMART" id="SM00034">
    <property type="entry name" value="CLECT"/>
    <property type="match status" value="3"/>
</dbReference>
<name>A0A3Q2FQ25_CYPVA</name>
<protein>
    <recommendedName>
        <fullName evidence="3">C-type lectin domain-containing protein</fullName>
    </recommendedName>
</protein>
<dbReference type="InterPro" id="IPR001304">
    <property type="entry name" value="C-type_lectin-like"/>
</dbReference>
<dbReference type="PROSITE" id="PS50041">
    <property type="entry name" value="C_TYPE_LECTIN_2"/>
    <property type="match status" value="3"/>
</dbReference>
<proteinExistence type="predicted"/>
<dbReference type="PANTHER" id="PTHR45784">
    <property type="entry name" value="C-TYPE LECTIN DOMAIN FAMILY 20 MEMBER A-RELATED"/>
    <property type="match status" value="1"/>
</dbReference>
<reference evidence="4" key="2">
    <citation type="submission" date="2025-09" db="UniProtKB">
        <authorList>
            <consortium name="Ensembl"/>
        </authorList>
    </citation>
    <scope>IDENTIFICATION</scope>
</reference>
<evidence type="ECO:0000259" key="3">
    <source>
        <dbReference type="PROSITE" id="PS50041"/>
    </source>
</evidence>
<dbReference type="InterPro" id="IPR016187">
    <property type="entry name" value="CTDL_fold"/>
</dbReference>
<dbReference type="GeneTree" id="ENSGT01100000263473"/>
<feature type="domain" description="C-type lectin" evidence="3">
    <location>
        <begin position="138"/>
        <end position="250"/>
    </location>
</feature>
<organism evidence="4 5">
    <name type="scientific">Cyprinodon variegatus</name>
    <name type="common">Sheepshead minnow</name>
    <dbReference type="NCBI Taxonomy" id="28743"/>
    <lineage>
        <taxon>Eukaryota</taxon>
        <taxon>Metazoa</taxon>
        <taxon>Chordata</taxon>
        <taxon>Craniata</taxon>
        <taxon>Vertebrata</taxon>
        <taxon>Euteleostomi</taxon>
        <taxon>Actinopterygii</taxon>
        <taxon>Neopterygii</taxon>
        <taxon>Teleostei</taxon>
        <taxon>Neoteleostei</taxon>
        <taxon>Acanthomorphata</taxon>
        <taxon>Ovalentaria</taxon>
        <taxon>Atherinomorphae</taxon>
        <taxon>Cyprinodontiformes</taxon>
        <taxon>Cyprinodontidae</taxon>
        <taxon>Cyprinodon</taxon>
    </lineage>
</organism>
<keyword evidence="2" id="KW-0732">Signal</keyword>
<dbReference type="InterPro" id="IPR016186">
    <property type="entry name" value="C-type_lectin-like/link_sf"/>
</dbReference>
<feature type="domain" description="C-type lectin" evidence="3">
    <location>
        <begin position="249"/>
        <end position="364"/>
    </location>
</feature>
<accession>A0A3Q2FQ25</accession>
<feature type="chain" id="PRO_5018641762" description="C-type lectin domain-containing protein" evidence="2">
    <location>
        <begin position="23"/>
        <end position="366"/>
    </location>
</feature>
<reference evidence="4" key="1">
    <citation type="submission" date="2025-08" db="UniProtKB">
        <authorList>
            <consortium name="Ensembl"/>
        </authorList>
    </citation>
    <scope>IDENTIFICATION</scope>
</reference>
<dbReference type="SUPFAM" id="SSF56436">
    <property type="entry name" value="C-type lectin-like"/>
    <property type="match status" value="3"/>
</dbReference>
<feature type="domain" description="C-type lectin" evidence="3">
    <location>
        <begin position="25"/>
        <end position="139"/>
    </location>
</feature>
<feature type="signal peptide" evidence="2">
    <location>
        <begin position="1"/>
        <end position="22"/>
    </location>
</feature>
<keyword evidence="5" id="KW-1185">Reference proteome</keyword>
<dbReference type="Gene3D" id="3.10.100.10">
    <property type="entry name" value="Mannose-Binding Protein A, subunit A"/>
    <property type="match status" value="3"/>
</dbReference>
<dbReference type="Proteomes" id="UP000265020">
    <property type="component" value="Unassembled WGS sequence"/>
</dbReference>
<dbReference type="Pfam" id="PF00059">
    <property type="entry name" value="Lectin_C"/>
    <property type="match status" value="3"/>
</dbReference>
<sequence>MLINPVFFYLFLAQHCLIVCQLYEYHYINEEKTWTEAQQYCREKHTDLATVSNMADMKRLLSNSAGNITEAWIGLYDQTDGNRTWYWSLPGVEFNEANWNTGEPNDQQTENCGFIENINDMSRKWGDISCNRELFFLCYKSKKKTFLSQEKTWLEAQSYCREKHTDLSSGLDQLKDDQLKNVLPKNKNVYIGLFRDTWRWSDGSSFSFRHWNLTFNDEKYNSGQCAMTAFDDGGRWKNDNCTTKKPFICYDDNMILIQENKTWEEALRYCRTHYRDLVTISNLDEQRSVQQETQFASSPFVWMGLHYACTLDVWFWVTDEVLIFENWALELKIDDCDMSGAMQQEGEHKWVKENVSEKFNFICSKC</sequence>
<dbReference type="AlphaFoldDB" id="A0A3Q2FQ25"/>
<dbReference type="CDD" id="cd00037">
    <property type="entry name" value="CLECT"/>
    <property type="match status" value="1"/>
</dbReference>
<dbReference type="PROSITE" id="PS00615">
    <property type="entry name" value="C_TYPE_LECTIN_1"/>
    <property type="match status" value="1"/>
</dbReference>
<dbReference type="OMA" id="NTENCAF"/>
<evidence type="ECO:0000256" key="2">
    <source>
        <dbReference type="SAM" id="SignalP"/>
    </source>
</evidence>
<keyword evidence="1" id="KW-1015">Disulfide bond</keyword>
<evidence type="ECO:0000313" key="4">
    <source>
        <dbReference type="Ensembl" id="ENSCVAP00000007765.1"/>
    </source>
</evidence>
<dbReference type="Ensembl" id="ENSCVAT00000002751.1">
    <property type="protein sequence ID" value="ENSCVAP00000007765.1"/>
    <property type="gene ID" value="ENSCVAG00000000991.1"/>
</dbReference>
<evidence type="ECO:0000256" key="1">
    <source>
        <dbReference type="ARBA" id="ARBA00023157"/>
    </source>
</evidence>